<evidence type="ECO:0000256" key="1">
    <source>
        <dbReference type="SAM" id="MobiDB-lite"/>
    </source>
</evidence>
<dbReference type="AlphaFoldDB" id="A0A8C0DFZ3"/>
<dbReference type="PANTHER" id="PTHR36881:SF1">
    <property type="entry name" value="DERMOKINE"/>
    <property type="match status" value="1"/>
</dbReference>
<organism evidence="3">
    <name type="scientific">Balaenoptera musculus</name>
    <name type="common">Blue whale</name>
    <dbReference type="NCBI Taxonomy" id="9771"/>
    <lineage>
        <taxon>Eukaryota</taxon>
        <taxon>Metazoa</taxon>
        <taxon>Chordata</taxon>
        <taxon>Craniata</taxon>
        <taxon>Vertebrata</taxon>
        <taxon>Euteleostomi</taxon>
        <taxon>Mammalia</taxon>
        <taxon>Eutheria</taxon>
        <taxon>Laurasiatheria</taxon>
        <taxon>Artiodactyla</taxon>
        <taxon>Whippomorpha</taxon>
        <taxon>Cetacea</taxon>
        <taxon>Mysticeti</taxon>
        <taxon>Balaenopteridae</taxon>
        <taxon>Balaenoptera</taxon>
    </lineage>
</organism>
<keyword evidence="2" id="KW-0732">Signal</keyword>
<dbReference type="PANTHER" id="PTHR36881">
    <property type="entry name" value="DERMOKINE"/>
    <property type="match status" value="1"/>
</dbReference>
<dbReference type="OMA" id="HSCICAS"/>
<dbReference type="GO" id="GO:0005615">
    <property type="term" value="C:extracellular space"/>
    <property type="evidence" value="ECO:0007669"/>
    <property type="project" value="TreeGrafter"/>
</dbReference>
<reference evidence="3" key="1">
    <citation type="submission" date="2023-09" db="UniProtKB">
        <authorList>
            <consortium name="Ensembl"/>
        </authorList>
    </citation>
    <scope>IDENTIFICATION</scope>
</reference>
<evidence type="ECO:0008006" key="4">
    <source>
        <dbReference type="Google" id="ProtNLM"/>
    </source>
</evidence>
<sequence length="84" mass="9009">KITKPATVSLLGMAWLGGSHSCICASSDQRRVGGAGQNDDYNQQTHPTATGGQHSAKIPTKWGVTISSSASRARPDLLQWVKFW</sequence>
<dbReference type="GeneTree" id="ENSGT00960000186736"/>
<evidence type="ECO:0000313" key="3">
    <source>
        <dbReference type="Ensembl" id="ENSBMSP00010020270.1"/>
    </source>
</evidence>
<feature type="signal peptide" evidence="2">
    <location>
        <begin position="1"/>
        <end position="21"/>
    </location>
</feature>
<name>A0A8C0DFZ3_BALMU</name>
<feature type="compositionally biased region" description="Polar residues" evidence="1">
    <location>
        <begin position="39"/>
        <end position="53"/>
    </location>
</feature>
<evidence type="ECO:0000256" key="2">
    <source>
        <dbReference type="SAM" id="SignalP"/>
    </source>
</evidence>
<dbReference type="InterPro" id="IPR033541">
    <property type="entry name" value="Dermokine"/>
</dbReference>
<accession>A0A8C0DFZ3</accession>
<feature type="chain" id="PRO_5034663174" description="Secreted protein" evidence="2">
    <location>
        <begin position="22"/>
        <end position="84"/>
    </location>
</feature>
<protein>
    <recommendedName>
        <fullName evidence="4">Secreted protein</fullName>
    </recommendedName>
</protein>
<feature type="region of interest" description="Disordered" evidence="1">
    <location>
        <begin position="30"/>
        <end position="57"/>
    </location>
</feature>
<proteinExistence type="predicted"/>
<dbReference type="GO" id="GO:1903575">
    <property type="term" value="P:cornified envelope assembly"/>
    <property type="evidence" value="ECO:0007669"/>
    <property type="project" value="InterPro"/>
</dbReference>
<dbReference type="Ensembl" id="ENSBMST00010022378.1">
    <property type="protein sequence ID" value="ENSBMSP00010020270.1"/>
    <property type="gene ID" value="ENSBMSG00010014769.1"/>
</dbReference>